<sequence>MGFIEDFAMQSVACKNEWKLYLWVTQLLSDTGGLLHAMESLLLGENLNQAAQFFNKLKEQDAGYILNRVAVDLDKQYGITGWVYKEKLDRIPSKLKLVFAFDETRYLLPSTEKPIDHYYWLQIILHMLAEVQYADYCIFAVVTDTMGKLSNFAPQGKHDPSLRVQSGSHELYPPYYLLDTFDIHVHKAALEPRTLNEAAKCDYVFRFGRPLCKASNGKTWVCTIKTMRFQYGHCILDSRLHLDISPQSELATDLVSNYMRLMMYMSEDCQTVVTASPSEPPLAMAAAAIMNHEDVRISNILNHWIQGIRKGFVLRGYRGETIAQFILLMAWDKHAAARSSPLSIKFAEPIIIYDYLRSLFVEKVFTDIWQNIKDTELAKGWVRFNHFAGVSYTPTKHDLLEFAKRGAAVYCKECQRGVDLVIPVLIDGNLDVKSVTFILVQVKNHVTTTAYRVDATSKLTPAYMKMEDAADCILPYLSLYMQIGTEGHRYNILSSHGQNRKIQISCALFGISKELYGCLNLRQDDETLEVEKSLKELRTASVDLMQLIEGEENKAIVRRMLPLYYPKRRKT</sequence>
<dbReference type="PANTHER" id="PTHR33266:SF1">
    <property type="entry name" value="F-BOX DOMAIN-CONTAINING PROTEIN"/>
    <property type="match status" value="1"/>
</dbReference>
<evidence type="ECO:0000313" key="1">
    <source>
        <dbReference type="EMBL" id="CAG8483302.1"/>
    </source>
</evidence>
<protein>
    <submittedName>
        <fullName evidence="1">11608_t:CDS:1</fullName>
    </submittedName>
</protein>
<reference evidence="1" key="1">
    <citation type="submission" date="2021-06" db="EMBL/GenBank/DDBJ databases">
        <authorList>
            <person name="Kallberg Y."/>
            <person name="Tangrot J."/>
            <person name="Rosling A."/>
        </authorList>
    </citation>
    <scope>NUCLEOTIDE SEQUENCE</scope>
    <source>
        <strain evidence="1">BR232B</strain>
    </source>
</reference>
<dbReference type="EMBL" id="CAJVPI010000117">
    <property type="protein sequence ID" value="CAG8483302.1"/>
    <property type="molecule type" value="Genomic_DNA"/>
</dbReference>
<dbReference type="Proteomes" id="UP000789739">
    <property type="component" value="Unassembled WGS sequence"/>
</dbReference>
<organism evidence="1 2">
    <name type="scientific">Paraglomus brasilianum</name>
    <dbReference type="NCBI Taxonomy" id="144538"/>
    <lineage>
        <taxon>Eukaryota</taxon>
        <taxon>Fungi</taxon>
        <taxon>Fungi incertae sedis</taxon>
        <taxon>Mucoromycota</taxon>
        <taxon>Glomeromycotina</taxon>
        <taxon>Glomeromycetes</taxon>
        <taxon>Paraglomerales</taxon>
        <taxon>Paraglomeraceae</taxon>
        <taxon>Paraglomus</taxon>
    </lineage>
</organism>
<comment type="caution">
    <text evidence="1">The sequence shown here is derived from an EMBL/GenBank/DDBJ whole genome shotgun (WGS) entry which is preliminary data.</text>
</comment>
<name>A0A9N8Z9L4_9GLOM</name>
<keyword evidence="2" id="KW-1185">Reference proteome</keyword>
<proteinExistence type="predicted"/>
<dbReference type="PANTHER" id="PTHR33266">
    <property type="entry name" value="CHROMOSOME 15, WHOLE GENOME SHOTGUN SEQUENCE"/>
    <property type="match status" value="1"/>
</dbReference>
<dbReference type="OrthoDB" id="2411469at2759"/>
<accession>A0A9N8Z9L4</accession>
<evidence type="ECO:0000313" key="2">
    <source>
        <dbReference type="Proteomes" id="UP000789739"/>
    </source>
</evidence>
<dbReference type="AlphaFoldDB" id="A0A9N8Z9L4"/>
<gene>
    <name evidence="1" type="ORF">PBRASI_LOCUS1700</name>
</gene>